<dbReference type="PANTHER" id="PTHR17602:SF4">
    <property type="entry name" value="RIBOSOME BIOGENESIS REGULATORY PROTEIN HOMOLOG"/>
    <property type="match status" value="1"/>
</dbReference>
<evidence type="ECO:0000256" key="3">
    <source>
        <dbReference type="ARBA" id="ARBA00022517"/>
    </source>
</evidence>
<evidence type="ECO:0000256" key="4">
    <source>
        <dbReference type="ARBA" id="ARBA00023242"/>
    </source>
</evidence>
<evidence type="ECO:0000313" key="9">
    <source>
        <dbReference type="Proteomes" id="UP000327044"/>
    </source>
</evidence>
<dbReference type="GO" id="GO:0030687">
    <property type="term" value="C:preribosome, large subunit precursor"/>
    <property type="evidence" value="ECO:0007669"/>
    <property type="project" value="TreeGrafter"/>
</dbReference>
<gene>
    <name evidence="8" type="ORF">PPYR_13236</name>
</gene>
<dbReference type="EMBL" id="GEZM01009899">
    <property type="protein sequence ID" value="JAV94234.1"/>
    <property type="molecule type" value="Transcribed_RNA"/>
</dbReference>
<evidence type="ECO:0000256" key="1">
    <source>
        <dbReference type="ARBA" id="ARBA00004123"/>
    </source>
</evidence>
<evidence type="ECO:0000256" key="5">
    <source>
        <dbReference type="RuleBase" id="RU364132"/>
    </source>
</evidence>
<dbReference type="GO" id="GO:0042273">
    <property type="term" value="P:ribosomal large subunit biogenesis"/>
    <property type="evidence" value="ECO:0007669"/>
    <property type="project" value="TreeGrafter"/>
</dbReference>
<reference evidence="8" key="3">
    <citation type="submission" date="2019-08" db="EMBL/GenBank/DDBJ databases">
        <authorList>
            <consortium name="Photinus pyralis genome working group"/>
            <person name="Fallon T.R."/>
            <person name="Sander Lower S.E."/>
            <person name="Weng J.-K."/>
        </authorList>
    </citation>
    <scope>NUCLEOTIDE SEQUENCE</scope>
    <source>
        <strain evidence="8">1611_PpyrPB1</strain>
        <tissue evidence="8">Whole body</tissue>
    </source>
</reference>
<comment type="similarity">
    <text evidence="2 5">Belongs to the RRS1 family.</text>
</comment>
<feature type="compositionally biased region" description="Basic residues" evidence="6">
    <location>
        <begin position="330"/>
        <end position="341"/>
    </location>
</feature>
<feature type="compositionally biased region" description="Basic residues" evidence="6">
    <location>
        <begin position="307"/>
        <end position="323"/>
    </location>
</feature>
<dbReference type="Pfam" id="PF04939">
    <property type="entry name" value="RRS1"/>
    <property type="match status" value="1"/>
</dbReference>
<evidence type="ECO:0000313" key="8">
    <source>
        <dbReference type="EMBL" id="KAB0793616.1"/>
    </source>
</evidence>
<dbReference type="InterPro" id="IPR007023">
    <property type="entry name" value="Ribosom_reg"/>
</dbReference>
<dbReference type="FunCoup" id="A0A1Y1N8H0">
    <property type="interactions" value="1332"/>
</dbReference>
<dbReference type="OrthoDB" id="28455at2759"/>
<comment type="function">
    <text evidence="5">Involved in ribosomal large subunit assembly.</text>
</comment>
<evidence type="ECO:0000256" key="6">
    <source>
        <dbReference type="SAM" id="MobiDB-lite"/>
    </source>
</evidence>
<organism evidence="7">
    <name type="scientific">Photinus pyralis</name>
    <name type="common">Common eastern firefly</name>
    <name type="synonym">Lampyris pyralis</name>
    <dbReference type="NCBI Taxonomy" id="7054"/>
    <lineage>
        <taxon>Eukaryota</taxon>
        <taxon>Metazoa</taxon>
        <taxon>Ecdysozoa</taxon>
        <taxon>Arthropoda</taxon>
        <taxon>Hexapoda</taxon>
        <taxon>Insecta</taxon>
        <taxon>Pterygota</taxon>
        <taxon>Neoptera</taxon>
        <taxon>Endopterygota</taxon>
        <taxon>Coleoptera</taxon>
        <taxon>Polyphaga</taxon>
        <taxon>Elateriformia</taxon>
        <taxon>Elateroidea</taxon>
        <taxon>Lampyridae</taxon>
        <taxon>Lampyrinae</taxon>
        <taxon>Photinus</taxon>
    </lineage>
</organism>
<reference evidence="7" key="1">
    <citation type="journal article" date="2016" name="Sci. Rep.">
        <title>Molecular characterization of firefly nuptial gifts: a multi-omics approach sheds light on postcopulatory sexual selection.</title>
        <authorList>
            <person name="Al-Wathiqui N."/>
            <person name="Fallon T.R."/>
            <person name="South A."/>
            <person name="Weng J.K."/>
            <person name="Lewis S.M."/>
        </authorList>
    </citation>
    <scope>NUCLEOTIDE SEQUENCE</scope>
</reference>
<keyword evidence="3 5" id="KW-0690">Ribosome biogenesis</keyword>
<evidence type="ECO:0000256" key="2">
    <source>
        <dbReference type="ARBA" id="ARBA00010077"/>
    </source>
</evidence>
<accession>A0A1Y1N8H0</accession>
<feature type="compositionally biased region" description="Polar residues" evidence="6">
    <location>
        <begin position="248"/>
        <end position="259"/>
    </location>
</feature>
<dbReference type="GO" id="GO:0005730">
    <property type="term" value="C:nucleolus"/>
    <property type="evidence" value="ECO:0007669"/>
    <property type="project" value="TreeGrafter"/>
</dbReference>
<keyword evidence="4 5" id="KW-0539">Nucleus</keyword>
<dbReference type="InParanoid" id="A0A1Y1N8H0"/>
<reference evidence="8 9" key="2">
    <citation type="journal article" date="2018" name="Elife">
        <title>Firefly genomes illuminate parallel origins of bioluminescence in beetles.</title>
        <authorList>
            <person name="Fallon T.R."/>
            <person name="Lower S.E."/>
            <person name="Chang C.H."/>
            <person name="Bessho-Uehara M."/>
            <person name="Martin G.J."/>
            <person name="Bewick A.J."/>
            <person name="Behringer M."/>
            <person name="Debat H.J."/>
            <person name="Wong I."/>
            <person name="Day J.C."/>
            <person name="Suvorov A."/>
            <person name="Silva C.J."/>
            <person name="Stanger-Hall K.F."/>
            <person name="Hall D.W."/>
            <person name="Schmitz R.J."/>
            <person name="Nelson D.R."/>
            <person name="Lewis S.M."/>
            <person name="Shigenobu S."/>
            <person name="Bybee S.M."/>
            <person name="Larracuente A.M."/>
            <person name="Oba Y."/>
            <person name="Weng J.K."/>
        </authorList>
    </citation>
    <scope>NUCLEOTIDE SEQUENCE [LARGE SCALE GENOMIC DNA]</scope>
    <source>
        <strain evidence="8">1611_PpyrPB1</strain>
        <tissue evidence="8">Whole body</tissue>
    </source>
</reference>
<dbReference type="EMBL" id="VVIM01000009">
    <property type="protein sequence ID" value="KAB0793616.1"/>
    <property type="molecule type" value="Genomic_DNA"/>
</dbReference>
<protein>
    <recommendedName>
        <fullName evidence="5">Ribosome biogenesis regulatory protein</fullName>
    </recommendedName>
</protein>
<feature type="region of interest" description="Disordered" evidence="6">
    <location>
        <begin position="233"/>
        <end position="265"/>
    </location>
</feature>
<name>A0A1Y1N8H0_PHOPY</name>
<dbReference type="AlphaFoldDB" id="A0A1Y1N8H0"/>
<comment type="subcellular location">
    <subcellularLocation>
        <location evidence="1 5">Nucleus</location>
    </subcellularLocation>
</comment>
<dbReference type="Proteomes" id="UP000327044">
    <property type="component" value="Unassembled WGS sequence"/>
</dbReference>
<feature type="region of interest" description="Disordered" evidence="6">
    <location>
        <begin position="290"/>
        <end position="341"/>
    </location>
</feature>
<dbReference type="PANTHER" id="PTHR17602">
    <property type="entry name" value="RIBOSOME BIOGENESIS REGULATORY PROTEIN"/>
    <property type="match status" value="1"/>
</dbReference>
<proteinExistence type="inferred from homology"/>
<evidence type="ECO:0000313" key="7">
    <source>
        <dbReference type="EMBL" id="JAV94234.1"/>
    </source>
</evidence>
<sequence length="341" mass="39087">MNAYISNIVDKSLRETENSITVNKHLQLEYDLGTLLATDINSLDLTRLRKDKNDYTKQLSRDNVQLLFNEIWRLPTDRVEESIVAKLPSSNFVLPRSRPLPKSKPLTKWEQFAKAKGIKKTKKTKQNWDDQLNKWIPSYGYKRAQADKEKDWVLEVPATSDPMEDQFLKKKTGKRENVAKNELQRLRNIAKAKKIKIPRLGLTNSELSSAKELQTAVTLTRSATASLGKFQNKLPKEKEGRGLRRLMPNSSVKSKSGAVSTWDEKQNNMNIVNSVISGRPKLNVEKAVGRHLKYSGNSDDKEETSKKSQRSRKPINTKRKRSLQKNAPGKGKKKKETHKRR</sequence>
<dbReference type="GO" id="GO:0000447">
    <property type="term" value="P:endonucleolytic cleavage in ITS1 to separate SSU-rRNA from 5.8S rRNA and LSU-rRNA from tricistronic rRNA transcript (SSU-rRNA, 5.8S rRNA, LSU-rRNA)"/>
    <property type="evidence" value="ECO:0007669"/>
    <property type="project" value="TreeGrafter"/>
</dbReference>
<keyword evidence="9" id="KW-1185">Reference proteome</keyword>